<comment type="caution">
    <text evidence="1">The sequence shown here is derived from an EMBL/GenBank/DDBJ whole genome shotgun (WGS) entry which is preliminary data.</text>
</comment>
<protein>
    <submittedName>
        <fullName evidence="1">Uncharacterized protein</fullName>
    </submittedName>
</protein>
<sequence length="206" mass="22601">MSVAFLSQQSSGYSRVGSQLDPSMATFLRKFAKDPKKGLDRAWRSCQDKLLDLSGPLMKILDLAIHSKEINSPLDPEVVLEWTQRAICLLGNANCAMSTERRRSFLICLDPKLVELATNKAGSLANGGASEAEHQAVDSRLADLILKGPQVVPLIIRPSTAIVIEDVAIPPEGIVEVVPLTSAILQLPILRTQNNVFPFYVKYTNY</sequence>
<evidence type="ECO:0000313" key="2">
    <source>
        <dbReference type="Proteomes" id="UP001066276"/>
    </source>
</evidence>
<dbReference type="EMBL" id="JANPWB010000015">
    <property type="protein sequence ID" value="KAJ1088295.1"/>
    <property type="molecule type" value="Genomic_DNA"/>
</dbReference>
<gene>
    <name evidence="1" type="ORF">NDU88_001453</name>
</gene>
<accession>A0AAV7LLJ2</accession>
<proteinExistence type="predicted"/>
<reference evidence="1" key="1">
    <citation type="journal article" date="2022" name="bioRxiv">
        <title>Sequencing and chromosome-scale assembly of the giantPleurodeles waltlgenome.</title>
        <authorList>
            <person name="Brown T."/>
            <person name="Elewa A."/>
            <person name="Iarovenko S."/>
            <person name="Subramanian E."/>
            <person name="Araus A.J."/>
            <person name="Petzold A."/>
            <person name="Susuki M."/>
            <person name="Suzuki K.-i.T."/>
            <person name="Hayashi T."/>
            <person name="Toyoda A."/>
            <person name="Oliveira C."/>
            <person name="Osipova E."/>
            <person name="Leigh N.D."/>
            <person name="Simon A."/>
            <person name="Yun M.H."/>
        </authorList>
    </citation>
    <scope>NUCLEOTIDE SEQUENCE</scope>
    <source>
        <strain evidence="1">20211129_DDA</strain>
        <tissue evidence="1">Liver</tissue>
    </source>
</reference>
<evidence type="ECO:0000313" key="1">
    <source>
        <dbReference type="EMBL" id="KAJ1088295.1"/>
    </source>
</evidence>
<organism evidence="1 2">
    <name type="scientific">Pleurodeles waltl</name>
    <name type="common">Iberian ribbed newt</name>
    <dbReference type="NCBI Taxonomy" id="8319"/>
    <lineage>
        <taxon>Eukaryota</taxon>
        <taxon>Metazoa</taxon>
        <taxon>Chordata</taxon>
        <taxon>Craniata</taxon>
        <taxon>Vertebrata</taxon>
        <taxon>Euteleostomi</taxon>
        <taxon>Amphibia</taxon>
        <taxon>Batrachia</taxon>
        <taxon>Caudata</taxon>
        <taxon>Salamandroidea</taxon>
        <taxon>Salamandridae</taxon>
        <taxon>Pleurodelinae</taxon>
        <taxon>Pleurodeles</taxon>
    </lineage>
</organism>
<name>A0AAV7LLJ2_PLEWA</name>
<dbReference type="Proteomes" id="UP001066276">
    <property type="component" value="Chromosome 11"/>
</dbReference>
<dbReference type="AlphaFoldDB" id="A0AAV7LLJ2"/>
<keyword evidence="2" id="KW-1185">Reference proteome</keyword>